<evidence type="ECO:0000313" key="1">
    <source>
        <dbReference type="EMBL" id="KKN88381.1"/>
    </source>
</evidence>
<dbReference type="EMBL" id="LAZR01000129">
    <property type="protein sequence ID" value="KKN88381.1"/>
    <property type="molecule type" value="Genomic_DNA"/>
</dbReference>
<comment type="caution">
    <text evidence="1">The sequence shown here is derived from an EMBL/GenBank/DDBJ whole genome shotgun (WGS) entry which is preliminary data.</text>
</comment>
<organism evidence="1">
    <name type="scientific">marine sediment metagenome</name>
    <dbReference type="NCBI Taxonomy" id="412755"/>
    <lineage>
        <taxon>unclassified sequences</taxon>
        <taxon>metagenomes</taxon>
        <taxon>ecological metagenomes</taxon>
    </lineage>
</organism>
<protein>
    <submittedName>
        <fullName evidence="1">Uncharacterized protein</fullName>
    </submittedName>
</protein>
<proteinExistence type="predicted"/>
<sequence length="303" mass="33729">MSTNTDPSTWRLRTASGIRYKLMEGFPTGTFEDENATAEEQYIIQAPNLFAFVLESFPPPIVIGNFFINLPKRSFPSLVSLQTKRISYQPFEDGRPSDPFGIDLGAPDGTYADFLLVTISYATGKNSGDDNNPTTFLEISSSATGEIITIPTTGNNFGSPTGDPVQDGVVPVSQVIPETEWTVRWSQIPNTFFDVLLNVMRPLMGRVSSVPMPLLRNADASTILFMGWSHEEQFTWKKNFVDAPPIQVEMHFVEKNLNIDGFTIGHNHFYNPKTGAWEQLFNAKGELVYRSGNLNKMFPPSVG</sequence>
<accession>A0A0F9WQB1</accession>
<name>A0A0F9WQB1_9ZZZZ</name>
<reference evidence="1" key="1">
    <citation type="journal article" date="2015" name="Nature">
        <title>Complex archaea that bridge the gap between prokaryotes and eukaryotes.</title>
        <authorList>
            <person name="Spang A."/>
            <person name="Saw J.H."/>
            <person name="Jorgensen S.L."/>
            <person name="Zaremba-Niedzwiedzka K."/>
            <person name="Martijn J."/>
            <person name="Lind A.E."/>
            <person name="van Eijk R."/>
            <person name="Schleper C."/>
            <person name="Guy L."/>
            <person name="Ettema T.J."/>
        </authorList>
    </citation>
    <scope>NUCLEOTIDE SEQUENCE</scope>
</reference>
<dbReference type="AlphaFoldDB" id="A0A0F9WQB1"/>
<gene>
    <name evidence="1" type="ORF">LCGC14_0249440</name>
</gene>